<dbReference type="SMR" id="A0A2K2A955"/>
<comment type="subcellular location">
    <subcellularLocation>
        <location evidence="2">Endomembrane system</location>
    </subcellularLocation>
    <subcellularLocation>
        <location evidence="3">Membrane</location>
        <topology evidence="3">Single-pass type II membrane protein</topology>
    </subcellularLocation>
</comment>
<name>A0A2K2A955_POPTR</name>
<evidence type="ECO:0000259" key="12">
    <source>
        <dbReference type="Pfam" id="PF00717"/>
    </source>
</evidence>
<proteinExistence type="inferred from homology"/>
<protein>
    <recommendedName>
        <fullName evidence="5">signal peptidase I</fullName>
        <ecNumber evidence="5">3.4.21.89</ecNumber>
    </recommendedName>
</protein>
<gene>
    <name evidence="13" type="ORF">POPTR_006G274900</name>
</gene>
<dbReference type="AlphaFoldDB" id="A0A2K2A955"/>
<dbReference type="Gramene" id="Potri.006G274900.1.v4.1">
    <property type="protein sequence ID" value="Potri.006G274900.1.v4.1"/>
    <property type="gene ID" value="Potri.006G274900.v4.1"/>
</dbReference>
<feature type="domain" description="Peptidase S24/S26A/S26B/S26C" evidence="12">
    <location>
        <begin position="5"/>
        <end position="73"/>
    </location>
</feature>
<dbReference type="PANTHER" id="PTHR10806">
    <property type="entry name" value="SIGNAL PEPTIDASE COMPLEX CATALYTIC SUBUNIT SEC11"/>
    <property type="match status" value="1"/>
</dbReference>
<dbReference type="InterPro" id="IPR001733">
    <property type="entry name" value="Peptidase_S26B"/>
</dbReference>
<evidence type="ECO:0000256" key="7">
    <source>
        <dbReference type="ARBA" id="ARBA00022692"/>
    </source>
</evidence>
<sequence>MCLTGSESPVVVVLSGSMEPGFKRGDILFLHMSKAPVRIGEIVVYNVEGRPVPIVHRVIEVHEEENNGNVDILPKGDANPLDDRSLYANGQHWLKPQQIIGRAVALRDNSG</sequence>
<evidence type="ECO:0000256" key="6">
    <source>
        <dbReference type="ARBA" id="ARBA00022670"/>
    </source>
</evidence>
<organism evidence="13 14">
    <name type="scientific">Populus trichocarpa</name>
    <name type="common">Western balsam poplar</name>
    <name type="synonym">Populus balsamifera subsp. trichocarpa</name>
    <dbReference type="NCBI Taxonomy" id="3694"/>
    <lineage>
        <taxon>Eukaryota</taxon>
        <taxon>Viridiplantae</taxon>
        <taxon>Streptophyta</taxon>
        <taxon>Embryophyta</taxon>
        <taxon>Tracheophyta</taxon>
        <taxon>Spermatophyta</taxon>
        <taxon>Magnoliopsida</taxon>
        <taxon>eudicotyledons</taxon>
        <taxon>Gunneridae</taxon>
        <taxon>Pentapetalae</taxon>
        <taxon>rosids</taxon>
        <taxon>fabids</taxon>
        <taxon>Malpighiales</taxon>
        <taxon>Salicaceae</taxon>
        <taxon>Saliceae</taxon>
        <taxon>Populus</taxon>
    </lineage>
</organism>
<evidence type="ECO:0000256" key="10">
    <source>
        <dbReference type="ARBA" id="ARBA00022989"/>
    </source>
</evidence>
<dbReference type="GO" id="GO:0005787">
    <property type="term" value="C:signal peptidase complex"/>
    <property type="evidence" value="ECO:0000318"/>
    <property type="project" value="GO_Central"/>
</dbReference>
<dbReference type="Proteomes" id="UP000006729">
    <property type="component" value="Chromosome 6"/>
</dbReference>
<keyword evidence="9" id="KW-0735">Signal-anchor</keyword>
<evidence type="ECO:0000256" key="8">
    <source>
        <dbReference type="ARBA" id="ARBA00022801"/>
    </source>
</evidence>
<evidence type="ECO:0000313" key="13">
    <source>
        <dbReference type="EMBL" id="PNT34058.2"/>
    </source>
</evidence>
<dbReference type="NCBIfam" id="TIGR02228">
    <property type="entry name" value="sigpep_I_arch"/>
    <property type="match status" value="1"/>
</dbReference>
<evidence type="ECO:0000256" key="11">
    <source>
        <dbReference type="ARBA" id="ARBA00023136"/>
    </source>
</evidence>
<dbReference type="Pfam" id="PF00717">
    <property type="entry name" value="Peptidase_S24"/>
    <property type="match status" value="1"/>
</dbReference>
<dbReference type="STRING" id="3694.A0A2K2A955"/>
<dbReference type="InterPro" id="IPR015927">
    <property type="entry name" value="Peptidase_S24_S26A/B/C"/>
</dbReference>
<dbReference type="GO" id="GO:0009003">
    <property type="term" value="F:signal peptidase activity"/>
    <property type="evidence" value="ECO:0007669"/>
    <property type="project" value="UniProtKB-EC"/>
</dbReference>
<comment type="catalytic activity">
    <reaction evidence="1">
        <text>Cleavage of hydrophobic, N-terminal signal or leader sequences from secreted and periplasmic proteins.</text>
        <dbReference type="EC" id="3.4.21.89"/>
    </reaction>
</comment>
<dbReference type="InterPro" id="IPR019533">
    <property type="entry name" value="Peptidase_S26"/>
</dbReference>
<keyword evidence="14" id="KW-1185">Reference proteome</keyword>
<dbReference type="EMBL" id="CM009295">
    <property type="protein sequence ID" value="PNT34058.2"/>
    <property type="molecule type" value="Genomic_DNA"/>
</dbReference>
<evidence type="ECO:0000313" key="14">
    <source>
        <dbReference type="Proteomes" id="UP000006729"/>
    </source>
</evidence>
<accession>A0A2K2A955</accession>
<dbReference type="SUPFAM" id="SSF51306">
    <property type="entry name" value="LexA/Signal peptidase"/>
    <property type="match status" value="1"/>
</dbReference>
<dbReference type="GO" id="GO:0008233">
    <property type="term" value="F:peptidase activity"/>
    <property type="evidence" value="ECO:0000318"/>
    <property type="project" value="GO_Central"/>
</dbReference>
<dbReference type="GO" id="GO:0004252">
    <property type="term" value="F:serine-type endopeptidase activity"/>
    <property type="evidence" value="ECO:0007669"/>
    <property type="project" value="InterPro"/>
</dbReference>
<keyword evidence="8" id="KW-0378">Hydrolase</keyword>
<evidence type="ECO:0000256" key="2">
    <source>
        <dbReference type="ARBA" id="ARBA00004308"/>
    </source>
</evidence>
<dbReference type="Gene3D" id="2.10.109.10">
    <property type="entry name" value="Umud Fragment, subunit A"/>
    <property type="match status" value="1"/>
</dbReference>
<dbReference type="PRINTS" id="PR00728">
    <property type="entry name" value="SIGNALPTASE"/>
</dbReference>
<dbReference type="FunFam" id="2.10.109.10:FF:000003">
    <property type="entry name" value="Signal peptidase complex catalytic subunit SEC11"/>
    <property type="match status" value="1"/>
</dbReference>
<evidence type="ECO:0000256" key="4">
    <source>
        <dbReference type="ARBA" id="ARBA00011035"/>
    </source>
</evidence>
<dbReference type="InParanoid" id="A0A2K2A955"/>
<reference evidence="13 14" key="1">
    <citation type="journal article" date="2006" name="Science">
        <title>The genome of black cottonwood, Populus trichocarpa (Torr. &amp; Gray).</title>
        <authorList>
            <person name="Tuskan G.A."/>
            <person name="Difazio S."/>
            <person name="Jansson S."/>
            <person name="Bohlmann J."/>
            <person name="Grigoriev I."/>
            <person name="Hellsten U."/>
            <person name="Putnam N."/>
            <person name="Ralph S."/>
            <person name="Rombauts S."/>
            <person name="Salamov A."/>
            <person name="Schein J."/>
            <person name="Sterck L."/>
            <person name="Aerts A."/>
            <person name="Bhalerao R.R."/>
            <person name="Bhalerao R.P."/>
            <person name="Blaudez D."/>
            <person name="Boerjan W."/>
            <person name="Brun A."/>
            <person name="Brunner A."/>
            <person name="Busov V."/>
            <person name="Campbell M."/>
            <person name="Carlson J."/>
            <person name="Chalot M."/>
            <person name="Chapman J."/>
            <person name="Chen G.L."/>
            <person name="Cooper D."/>
            <person name="Coutinho P.M."/>
            <person name="Couturier J."/>
            <person name="Covert S."/>
            <person name="Cronk Q."/>
            <person name="Cunningham R."/>
            <person name="Davis J."/>
            <person name="Degroeve S."/>
            <person name="Dejardin A."/>
            <person name="Depamphilis C."/>
            <person name="Detter J."/>
            <person name="Dirks B."/>
            <person name="Dubchak I."/>
            <person name="Duplessis S."/>
            <person name="Ehlting J."/>
            <person name="Ellis B."/>
            <person name="Gendler K."/>
            <person name="Goodstein D."/>
            <person name="Gribskov M."/>
            <person name="Grimwood J."/>
            <person name="Groover A."/>
            <person name="Gunter L."/>
            <person name="Hamberger B."/>
            <person name="Heinze B."/>
            <person name="Helariutta Y."/>
            <person name="Henrissat B."/>
            <person name="Holligan D."/>
            <person name="Holt R."/>
            <person name="Huang W."/>
            <person name="Islam-Faridi N."/>
            <person name="Jones S."/>
            <person name="Jones-Rhoades M."/>
            <person name="Jorgensen R."/>
            <person name="Joshi C."/>
            <person name="Kangasjarvi J."/>
            <person name="Karlsson J."/>
            <person name="Kelleher C."/>
            <person name="Kirkpatrick R."/>
            <person name="Kirst M."/>
            <person name="Kohler A."/>
            <person name="Kalluri U."/>
            <person name="Larimer F."/>
            <person name="Leebens-Mack J."/>
            <person name="Leple J.C."/>
            <person name="Locascio P."/>
            <person name="Lou Y."/>
            <person name="Lucas S."/>
            <person name="Martin F."/>
            <person name="Montanini B."/>
            <person name="Napoli C."/>
            <person name="Nelson D.R."/>
            <person name="Nelson C."/>
            <person name="Nieminen K."/>
            <person name="Nilsson O."/>
            <person name="Pereda V."/>
            <person name="Peter G."/>
            <person name="Philippe R."/>
            <person name="Pilate G."/>
            <person name="Poliakov A."/>
            <person name="Razumovskaya J."/>
            <person name="Richardson P."/>
            <person name="Rinaldi C."/>
            <person name="Ritland K."/>
            <person name="Rouze P."/>
            <person name="Ryaboy D."/>
            <person name="Schmutz J."/>
            <person name="Schrader J."/>
            <person name="Segerman B."/>
            <person name="Shin H."/>
            <person name="Siddiqui A."/>
            <person name="Sterky F."/>
            <person name="Terry A."/>
            <person name="Tsai C.J."/>
            <person name="Uberbacher E."/>
            <person name="Unneberg P."/>
            <person name="Vahala J."/>
            <person name="Wall K."/>
            <person name="Wessler S."/>
            <person name="Yang G."/>
            <person name="Yin T."/>
            <person name="Douglas C."/>
            <person name="Marra M."/>
            <person name="Sandberg G."/>
            <person name="Van de Peer Y."/>
            <person name="Rokhsar D."/>
        </authorList>
    </citation>
    <scope>NUCLEOTIDE SEQUENCE [LARGE SCALE GENOMIC DNA]</scope>
    <source>
        <strain evidence="14">cv. Nisqually</strain>
    </source>
</reference>
<dbReference type="EC" id="3.4.21.89" evidence="5"/>
<evidence type="ECO:0000256" key="9">
    <source>
        <dbReference type="ARBA" id="ARBA00022968"/>
    </source>
</evidence>
<dbReference type="PANTHER" id="PTHR10806:SF35">
    <property type="entry name" value="SIGNAL PEPTIDASE I"/>
    <property type="match status" value="1"/>
</dbReference>
<dbReference type="InterPro" id="IPR036286">
    <property type="entry name" value="LexA/Signal_pep-like_sf"/>
</dbReference>
<keyword evidence="6" id="KW-0645">Protease</keyword>
<dbReference type="CDD" id="cd06530">
    <property type="entry name" value="S26_SPase_I"/>
    <property type="match status" value="1"/>
</dbReference>
<keyword evidence="7" id="KW-0812">Transmembrane</keyword>
<dbReference type="GO" id="GO:0006465">
    <property type="term" value="P:signal peptide processing"/>
    <property type="evidence" value="ECO:0000318"/>
    <property type="project" value="GO_Central"/>
</dbReference>
<dbReference type="OMA" id="YANGQHW"/>
<comment type="similarity">
    <text evidence="4">Belongs to the peptidase S26B family.</text>
</comment>
<keyword evidence="11" id="KW-0472">Membrane</keyword>
<evidence type="ECO:0000256" key="3">
    <source>
        <dbReference type="ARBA" id="ARBA00004606"/>
    </source>
</evidence>
<keyword evidence="10" id="KW-1133">Transmembrane helix</keyword>
<evidence type="ECO:0000256" key="1">
    <source>
        <dbReference type="ARBA" id="ARBA00000677"/>
    </source>
</evidence>
<evidence type="ECO:0000256" key="5">
    <source>
        <dbReference type="ARBA" id="ARBA00013208"/>
    </source>
</evidence>